<evidence type="ECO:0000313" key="4">
    <source>
        <dbReference type="Ensembl" id="ENSVKKP00000010266.1"/>
    </source>
</evidence>
<dbReference type="Gene3D" id="3.50.50.60">
    <property type="entry name" value="FAD/NAD(P)-binding domain"/>
    <property type="match status" value="2"/>
</dbReference>
<name>A0A8D2J6Z4_VARKO</name>
<dbReference type="GO" id="GO:0004729">
    <property type="term" value="F:oxygen-dependent protoporphyrinogen oxidase activity"/>
    <property type="evidence" value="ECO:0007669"/>
    <property type="project" value="TreeGrafter"/>
</dbReference>
<dbReference type="SUPFAM" id="SSF51905">
    <property type="entry name" value="FAD/NAD(P)-binding domain"/>
    <property type="match status" value="1"/>
</dbReference>
<protein>
    <recommendedName>
        <fullName evidence="2">L-amino-acid oxidase</fullName>
        <ecNumber evidence="2">1.4.3.2</ecNumber>
    </recommendedName>
</protein>
<sequence>MQRAVAVLGGGVSGLAACFYLARSSQVPKVILLEGGNHLGGWIRSTRTENGATFEHGPRGIRPAGAVGRNTLLMVMLGGAWFTPGFGDPDEVSHAALLSRAQTAVREHLGIVAQPSHTIVKVQKVCICEPWDGKREMDSCEAFLEREQLPLSLVGASYRGVSVNDCISSSQVAVTKLLGRVS</sequence>
<dbReference type="PANTHER" id="PTHR42923">
    <property type="entry name" value="PROTOPORPHYRINOGEN OXIDASE"/>
    <property type="match status" value="1"/>
</dbReference>
<accession>A0A8D2J6Z4</accession>
<dbReference type="Proteomes" id="UP000694545">
    <property type="component" value="Unplaced"/>
</dbReference>
<dbReference type="PANTHER" id="PTHR42923:SF3">
    <property type="entry name" value="PROTOPORPHYRINOGEN OXIDASE"/>
    <property type="match status" value="1"/>
</dbReference>
<dbReference type="GO" id="GO:0006783">
    <property type="term" value="P:heme biosynthetic process"/>
    <property type="evidence" value="ECO:0007669"/>
    <property type="project" value="TreeGrafter"/>
</dbReference>
<reference evidence="4" key="2">
    <citation type="submission" date="2025-09" db="UniProtKB">
        <authorList>
            <consortium name="Ensembl"/>
        </authorList>
    </citation>
    <scope>IDENTIFICATION</scope>
</reference>
<proteinExistence type="inferred from homology"/>
<evidence type="ECO:0000256" key="1">
    <source>
        <dbReference type="ARBA" id="ARBA00005465"/>
    </source>
</evidence>
<reference evidence="4" key="1">
    <citation type="submission" date="2025-08" db="UniProtKB">
        <authorList>
            <consortium name="Ensembl"/>
        </authorList>
    </citation>
    <scope>IDENTIFICATION</scope>
</reference>
<dbReference type="GO" id="GO:0001716">
    <property type="term" value="F:L-amino-acid oxidase activity"/>
    <property type="evidence" value="ECO:0007669"/>
    <property type="project" value="UniProtKB-EC"/>
</dbReference>
<evidence type="ECO:0000256" key="3">
    <source>
        <dbReference type="ARBA" id="ARBA00023180"/>
    </source>
</evidence>
<evidence type="ECO:0000256" key="2">
    <source>
        <dbReference type="ARBA" id="ARBA00012806"/>
    </source>
</evidence>
<dbReference type="InterPro" id="IPR036188">
    <property type="entry name" value="FAD/NAD-bd_sf"/>
</dbReference>
<evidence type="ECO:0000313" key="5">
    <source>
        <dbReference type="Proteomes" id="UP000694545"/>
    </source>
</evidence>
<comment type="similarity">
    <text evidence="1">Belongs to the flavin monoamine oxidase family. FIG1 subfamily.</text>
</comment>
<dbReference type="EC" id="1.4.3.2" evidence="2"/>
<dbReference type="PROSITE" id="PS51257">
    <property type="entry name" value="PROKAR_LIPOPROTEIN"/>
    <property type="match status" value="1"/>
</dbReference>
<keyword evidence="5" id="KW-1185">Reference proteome</keyword>
<keyword evidence="3" id="KW-0325">Glycoprotein</keyword>
<dbReference type="Pfam" id="PF13450">
    <property type="entry name" value="NAD_binding_8"/>
    <property type="match status" value="1"/>
</dbReference>
<organism evidence="4 5">
    <name type="scientific">Varanus komodoensis</name>
    <name type="common">Komodo dragon</name>
    <dbReference type="NCBI Taxonomy" id="61221"/>
    <lineage>
        <taxon>Eukaryota</taxon>
        <taxon>Metazoa</taxon>
        <taxon>Chordata</taxon>
        <taxon>Craniata</taxon>
        <taxon>Vertebrata</taxon>
        <taxon>Euteleostomi</taxon>
        <taxon>Lepidosauria</taxon>
        <taxon>Squamata</taxon>
        <taxon>Bifurcata</taxon>
        <taxon>Unidentata</taxon>
        <taxon>Episquamata</taxon>
        <taxon>Toxicofera</taxon>
        <taxon>Anguimorpha</taxon>
        <taxon>Paleoanguimorpha</taxon>
        <taxon>Varanoidea</taxon>
        <taxon>Varanidae</taxon>
        <taxon>Varanus</taxon>
    </lineage>
</organism>
<dbReference type="Ensembl" id="ENSVKKT00000010517.1">
    <property type="protein sequence ID" value="ENSVKKP00000010266.1"/>
    <property type="gene ID" value="ENSVKKG00000007198.1"/>
</dbReference>
<dbReference type="GO" id="GO:0005743">
    <property type="term" value="C:mitochondrial inner membrane"/>
    <property type="evidence" value="ECO:0007669"/>
    <property type="project" value="TreeGrafter"/>
</dbReference>
<dbReference type="AlphaFoldDB" id="A0A8D2J6Z4"/>
<dbReference type="InterPro" id="IPR050464">
    <property type="entry name" value="Zeta_carotene_desat/Oxidored"/>
</dbReference>